<evidence type="ECO:0000313" key="3">
    <source>
        <dbReference type="Proteomes" id="UP001501265"/>
    </source>
</evidence>
<organism evidence="2 3">
    <name type="scientific">Streptomyces ziwulingensis</name>
    <dbReference type="NCBI Taxonomy" id="1045501"/>
    <lineage>
        <taxon>Bacteria</taxon>
        <taxon>Bacillati</taxon>
        <taxon>Actinomycetota</taxon>
        <taxon>Actinomycetes</taxon>
        <taxon>Kitasatosporales</taxon>
        <taxon>Streptomycetaceae</taxon>
        <taxon>Streptomyces</taxon>
    </lineage>
</organism>
<reference evidence="3" key="1">
    <citation type="journal article" date="2019" name="Int. J. Syst. Evol. Microbiol.">
        <title>The Global Catalogue of Microorganisms (GCM) 10K type strain sequencing project: providing services to taxonomists for standard genome sequencing and annotation.</title>
        <authorList>
            <consortium name="The Broad Institute Genomics Platform"/>
            <consortium name="The Broad Institute Genome Sequencing Center for Infectious Disease"/>
            <person name="Wu L."/>
            <person name="Ma J."/>
        </authorList>
    </citation>
    <scope>NUCLEOTIDE SEQUENCE [LARGE SCALE GENOMIC DNA]</scope>
    <source>
        <strain evidence="3">JCM 18081</strain>
    </source>
</reference>
<dbReference type="Proteomes" id="UP001501265">
    <property type="component" value="Unassembled WGS sequence"/>
</dbReference>
<accession>A0ABP9BLD7</accession>
<keyword evidence="3" id="KW-1185">Reference proteome</keyword>
<evidence type="ECO:0000313" key="2">
    <source>
        <dbReference type="EMBL" id="GAA4797084.1"/>
    </source>
</evidence>
<sequence>MPGSEESSAAKTRAGIRCIPASTSCAAKPSTNLDTATGSRRRGRAASGDSAGSAGLAGPAALAVSFGSVIGRSSLTAGPAQSCPSCPMPVLTILIVSYIHKVLK</sequence>
<feature type="region of interest" description="Disordered" evidence="1">
    <location>
        <begin position="26"/>
        <end position="55"/>
    </location>
</feature>
<name>A0ABP9BLD7_9ACTN</name>
<protein>
    <submittedName>
        <fullName evidence="2">Uncharacterized protein</fullName>
    </submittedName>
</protein>
<evidence type="ECO:0000256" key="1">
    <source>
        <dbReference type="SAM" id="MobiDB-lite"/>
    </source>
</evidence>
<feature type="compositionally biased region" description="Low complexity" evidence="1">
    <location>
        <begin position="45"/>
        <end position="55"/>
    </location>
</feature>
<comment type="caution">
    <text evidence="2">The sequence shown here is derived from an EMBL/GenBank/DDBJ whole genome shotgun (WGS) entry which is preliminary data.</text>
</comment>
<dbReference type="EMBL" id="BAABIG010000022">
    <property type="protein sequence ID" value="GAA4797084.1"/>
    <property type="molecule type" value="Genomic_DNA"/>
</dbReference>
<proteinExistence type="predicted"/>
<gene>
    <name evidence="2" type="ORF">GCM10023220_25190</name>
</gene>